<reference evidence="3 4" key="1">
    <citation type="journal article" date="2019" name="Nat. Ecol. Evol.">
        <title>Megaphylogeny resolves global patterns of mushroom evolution.</title>
        <authorList>
            <person name="Varga T."/>
            <person name="Krizsan K."/>
            <person name="Foldi C."/>
            <person name="Dima B."/>
            <person name="Sanchez-Garcia M."/>
            <person name="Sanchez-Ramirez S."/>
            <person name="Szollosi G.J."/>
            <person name="Szarkandi J.G."/>
            <person name="Papp V."/>
            <person name="Albert L."/>
            <person name="Andreopoulos W."/>
            <person name="Angelini C."/>
            <person name="Antonin V."/>
            <person name="Barry K.W."/>
            <person name="Bougher N.L."/>
            <person name="Buchanan P."/>
            <person name="Buyck B."/>
            <person name="Bense V."/>
            <person name="Catcheside P."/>
            <person name="Chovatia M."/>
            <person name="Cooper J."/>
            <person name="Damon W."/>
            <person name="Desjardin D."/>
            <person name="Finy P."/>
            <person name="Geml J."/>
            <person name="Haridas S."/>
            <person name="Hughes K."/>
            <person name="Justo A."/>
            <person name="Karasinski D."/>
            <person name="Kautmanova I."/>
            <person name="Kiss B."/>
            <person name="Kocsube S."/>
            <person name="Kotiranta H."/>
            <person name="LaButti K.M."/>
            <person name="Lechner B.E."/>
            <person name="Liimatainen K."/>
            <person name="Lipzen A."/>
            <person name="Lukacs Z."/>
            <person name="Mihaltcheva S."/>
            <person name="Morgado L.N."/>
            <person name="Niskanen T."/>
            <person name="Noordeloos M.E."/>
            <person name="Ohm R.A."/>
            <person name="Ortiz-Santana B."/>
            <person name="Ovrebo C."/>
            <person name="Racz N."/>
            <person name="Riley R."/>
            <person name="Savchenko A."/>
            <person name="Shiryaev A."/>
            <person name="Soop K."/>
            <person name="Spirin V."/>
            <person name="Szebenyi C."/>
            <person name="Tomsovsky M."/>
            <person name="Tulloss R.E."/>
            <person name="Uehling J."/>
            <person name="Grigoriev I.V."/>
            <person name="Vagvolgyi C."/>
            <person name="Papp T."/>
            <person name="Martin F.M."/>
            <person name="Miettinen O."/>
            <person name="Hibbett D.S."/>
            <person name="Nagy L.G."/>
        </authorList>
    </citation>
    <scope>NUCLEOTIDE SEQUENCE [LARGE SCALE GENOMIC DNA]</scope>
    <source>
        <strain evidence="3 4">OMC1185</strain>
    </source>
</reference>
<feature type="region of interest" description="Disordered" evidence="1">
    <location>
        <begin position="677"/>
        <end position="705"/>
    </location>
</feature>
<organism evidence="3 4">
    <name type="scientific">Heliocybe sulcata</name>
    <dbReference type="NCBI Taxonomy" id="5364"/>
    <lineage>
        <taxon>Eukaryota</taxon>
        <taxon>Fungi</taxon>
        <taxon>Dikarya</taxon>
        <taxon>Basidiomycota</taxon>
        <taxon>Agaricomycotina</taxon>
        <taxon>Agaricomycetes</taxon>
        <taxon>Gloeophyllales</taxon>
        <taxon>Gloeophyllaceae</taxon>
        <taxon>Heliocybe</taxon>
    </lineage>
</organism>
<dbReference type="Pfam" id="PF08311">
    <property type="entry name" value="Mad3_BUB1_I"/>
    <property type="match status" value="1"/>
</dbReference>
<proteinExistence type="predicted"/>
<dbReference type="PANTHER" id="PTHR14030">
    <property type="entry name" value="MITOTIC CHECKPOINT SERINE/THREONINE-PROTEIN KINASE BUB1"/>
    <property type="match status" value="1"/>
</dbReference>
<accession>A0A5C3N5U6</accession>
<evidence type="ECO:0000259" key="2">
    <source>
        <dbReference type="PROSITE" id="PS51489"/>
    </source>
</evidence>
<dbReference type="OrthoDB" id="248495at2759"/>
<feature type="region of interest" description="Disordered" evidence="1">
    <location>
        <begin position="310"/>
        <end position="661"/>
    </location>
</feature>
<dbReference type="AlphaFoldDB" id="A0A5C3N5U6"/>
<evidence type="ECO:0000313" key="4">
    <source>
        <dbReference type="Proteomes" id="UP000305948"/>
    </source>
</evidence>
<keyword evidence="4" id="KW-1185">Reference proteome</keyword>
<dbReference type="Proteomes" id="UP000305948">
    <property type="component" value="Unassembled WGS sequence"/>
</dbReference>
<sequence>MAPPALVDDAPNPAAIVDCDVLEAAKENIQPIAAGRRVTALSAILSIPHAQREARLASTKNRLRINVEVAMEDEDDDPLEAYCRFVYWTVENYPQGQSAESGLLELLEEATRVLKDDRDGRWRSDIRYLKLWVLYASYIERPTIIYRFCLANDIGTKYALLYEEFALALERSRRREEADKIYVLGINRDAQPLERLQKKHDEFQKRMMVAAPVPSPEDDPAPEPRAEASTSRKALGTKARPASTSRPAADAPHEDDIPPLATVAPRPRPNARLQVFVDPTGEASESSTINPFPDVGTRVTRVKENVPEVKPLAGTTLRHSGKGKRLAAPAGTAARIAVYRDPEPEQEVKEEDGAEEMPLPSVATEKKKGKVAVYVDPEPEEDSAEEMPPPPVPPAKKGKAASATSRSKRSTAVRPAVYRAPEPGEDRANDMPPAPSEEKVPRRSTRSVAARMTAHTDPEPEEDKADDGPQILKGKGKAPARSTRSSAAKMAVYRDPDPEEGDADDAPPAKKSKRAASKSTASKMAVYVDPEPDQDGPNDIPAQALPEKRKNKAAAVPTRSHRAKIPVYVDPEPEEDAGNMPPAKKSKKTSAKATAAKIPVYVDPEPEGDDVNCMLPPPVPTEKNKGKAVAGPSQSAQKTRSFTPFCDNDAGPAVPAPGMAKSRSFTPYSDVDAEAAESKGVGTFMPYRDETANPAEQSSSADEPVIKIKKAGTTDAVAATEAEALRRDPFKNYDKALLPDLEGDDL</sequence>
<evidence type="ECO:0000256" key="1">
    <source>
        <dbReference type="SAM" id="MobiDB-lite"/>
    </source>
</evidence>
<evidence type="ECO:0000313" key="3">
    <source>
        <dbReference type="EMBL" id="TFK49121.1"/>
    </source>
</evidence>
<dbReference type="SMART" id="SM00777">
    <property type="entry name" value="Mad3_BUB1_I"/>
    <property type="match status" value="1"/>
</dbReference>
<dbReference type="InterPro" id="IPR013212">
    <property type="entry name" value="Mad3/Bub1_I"/>
</dbReference>
<name>A0A5C3N5U6_9AGAM</name>
<feature type="domain" description="BUB1 N-terminal" evidence="2">
    <location>
        <begin position="67"/>
        <end position="224"/>
    </location>
</feature>
<dbReference type="GO" id="GO:0007094">
    <property type="term" value="P:mitotic spindle assembly checkpoint signaling"/>
    <property type="evidence" value="ECO:0007669"/>
    <property type="project" value="InterPro"/>
</dbReference>
<dbReference type="PROSITE" id="PS51489">
    <property type="entry name" value="BUB1_N"/>
    <property type="match status" value="1"/>
</dbReference>
<feature type="compositionally biased region" description="Polar residues" evidence="1">
    <location>
        <begin position="632"/>
        <end position="642"/>
    </location>
</feature>
<dbReference type="Gene3D" id="1.25.40.430">
    <property type="match status" value="1"/>
</dbReference>
<dbReference type="EMBL" id="ML213517">
    <property type="protein sequence ID" value="TFK49121.1"/>
    <property type="molecule type" value="Genomic_DNA"/>
</dbReference>
<dbReference type="InterPro" id="IPR015661">
    <property type="entry name" value="Bub1/Mad3"/>
</dbReference>
<feature type="compositionally biased region" description="Basic and acidic residues" evidence="1">
    <location>
        <begin position="338"/>
        <end position="347"/>
    </location>
</feature>
<dbReference type="STRING" id="5364.A0A5C3N5U6"/>
<dbReference type="FunFam" id="1.25.40.430:FF:000003">
    <property type="entry name" value="Checkpoint serine/threonine-protein kinase BUB1"/>
    <property type="match status" value="1"/>
</dbReference>
<protein>
    <recommendedName>
        <fullName evidence="2">BUB1 N-terminal domain-containing protein</fullName>
    </recommendedName>
</protein>
<gene>
    <name evidence="3" type="ORF">OE88DRAFT_469078</name>
</gene>
<feature type="region of interest" description="Disordered" evidence="1">
    <location>
        <begin position="210"/>
        <end position="269"/>
    </location>
</feature>